<dbReference type="Gene3D" id="3.40.630.30">
    <property type="match status" value="1"/>
</dbReference>
<protein>
    <submittedName>
        <fullName evidence="2">GNAT family N-acetyltransferase</fullName>
    </submittedName>
</protein>
<name>A0A8H2PK37_9GAMM</name>
<dbReference type="GO" id="GO:0016747">
    <property type="term" value="F:acyltransferase activity, transferring groups other than amino-acyl groups"/>
    <property type="evidence" value="ECO:0007669"/>
    <property type="project" value="InterPro"/>
</dbReference>
<comment type="caution">
    <text evidence="2">The sequence shown here is derived from an EMBL/GenBank/DDBJ whole genome shotgun (WGS) entry which is preliminary data.</text>
</comment>
<accession>A0A8H2PK37</accession>
<dbReference type="Pfam" id="PF13673">
    <property type="entry name" value="Acetyltransf_10"/>
    <property type="match status" value="1"/>
</dbReference>
<evidence type="ECO:0000313" key="3">
    <source>
        <dbReference type="Proteomes" id="UP000307702"/>
    </source>
</evidence>
<dbReference type="AlphaFoldDB" id="A0A8H2PK37"/>
<dbReference type="OrthoDB" id="7356080at2"/>
<dbReference type="InterPro" id="IPR016181">
    <property type="entry name" value="Acyl_CoA_acyltransferase"/>
</dbReference>
<evidence type="ECO:0000259" key="1">
    <source>
        <dbReference type="PROSITE" id="PS51186"/>
    </source>
</evidence>
<dbReference type="PANTHER" id="PTHR43451:SF1">
    <property type="entry name" value="ACETYLTRANSFERASE"/>
    <property type="match status" value="1"/>
</dbReference>
<dbReference type="RefSeq" id="WP_138623437.1">
    <property type="nucleotide sequence ID" value="NZ_SZVP01000011.1"/>
</dbReference>
<dbReference type="SUPFAM" id="SSF55729">
    <property type="entry name" value="Acyl-CoA N-acyltransferases (Nat)"/>
    <property type="match status" value="1"/>
</dbReference>
<dbReference type="InterPro" id="IPR000182">
    <property type="entry name" value="GNAT_dom"/>
</dbReference>
<dbReference type="Proteomes" id="UP000307702">
    <property type="component" value="Unassembled WGS sequence"/>
</dbReference>
<dbReference type="EMBL" id="SZVP01000011">
    <property type="protein sequence ID" value="TMM43984.1"/>
    <property type="molecule type" value="Genomic_DNA"/>
</dbReference>
<organism evidence="2 3">
    <name type="scientific">Colwellia ponticola</name>
    <dbReference type="NCBI Taxonomy" id="2304625"/>
    <lineage>
        <taxon>Bacteria</taxon>
        <taxon>Pseudomonadati</taxon>
        <taxon>Pseudomonadota</taxon>
        <taxon>Gammaproteobacteria</taxon>
        <taxon>Alteromonadales</taxon>
        <taxon>Colwelliaceae</taxon>
        <taxon>Colwellia</taxon>
    </lineage>
</organism>
<sequence>MEIIEYSSSRAKQVADLFYMSVHAIDSLIYGQAQKNAWAAYPIDYGAWQNRLALTKPYLLLIDDEVAGFIELAPDGHIHCLYVSPVCQRKGVATALLHHVFCVANKLGIKQLYVEASFIAKPLFEKFGFLLQHENNVVRNTVVLVNFTMSKRL</sequence>
<evidence type="ECO:0000313" key="2">
    <source>
        <dbReference type="EMBL" id="TMM43984.1"/>
    </source>
</evidence>
<proteinExistence type="predicted"/>
<keyword evidence="3" id="KW-1185">Reference proteome</keyword>
<dbReference type="PROSITE" id="PS51186">
    <property type="entry name" value="GNAT"/>
    <property type="match status" value="1"/>
</dbReference>
<dbReference type="CDD" id="cd04301">
    <property type="entry name" value="NAT_SF"/>
    <property type="match status" value="1"/>
</dbReference>
<feature type="domain" description="N-acetyltransferase" evidence="1">
    <location>
        <begin position="1"/>
        <end position="153"/>
    </location>
</feature>
<dbReference type="InterPro" id="IPR052564">
    <property type="entry name" value="N-acetyltrans/Recomb-assoc"/>
</dbReference>
<gene>
    <name evidence="2" type="ORF">FCS21_11275</name>
</gene>
<keyword evidence="2" id="KW-0808">Transferase</keyword>
<reference evidence="2 3" key="1">
    <citation type="submission" date="2019-05" db="EMBL/GenBank/DDBJ databases">
        <title>Colwellia ponticola sp. nov., isolated from seawater.</title>
        <authorList>
            <person name="Yoon J.-H."/>
        </authorList>
    </citation>
    <scope>NUCLEOTIDE SEQUENCE [LARGE SCALE GENOMIC DNA]</scope>
    <source>
        <strain evidence="2 3">OISW-25</strain>
    </source>
</reference>
<dbReference type="PANTHER" id="PTHR43451">
    <property type="entry name" value="ACETYLTRANSFERASE (GNAT) FAMILY PROTEIN"/>
    <property type="match status" value="1"/>
</dbReference>